<evidence type="ECO:0000313" key="2">
    <source>
        <dbReference type="EMBL" id="ETF00580.1"/>
    </source>
</evidence>
<dbReference type="eggNOG" id="ENOG5033G8Z">
    <property type="taxonomic scope" value="Bacteria"/>
</dbReference>
<sequence>MALLLISPLALAQGFASEINSIGENIRDGIYIFVGTMCGITVLWCIFEGAGGRKTWLDLLHIGLWVFAAGAAIVVTTWIFSEGGSISV</sequence>
<keyword evidence="1" id="KW-0472">Membrane</keyword>
<reference evidence="2 3" key="1">
    <citation type="journal article" date="2014" name="Genome Announc.">
        <title>Draft Genome Sequence of Advenella kashmirensis Strain W13003, a Polycyclic Aromatic Hydrocarbon-Degrading Bacterium.</title>
        <authorList>
            <person name="Wang X."/>
            <person name="Jin D."/>
            <person name="Zhou L."/>
            <person name="Wu L."/>
            <person name="An W."/>
            <person name="Zhao L."/>
        </authorList>
    </citation>
    <scope>NUCLEOTIDE SEQUENCE [LARGE SCALE GENOMIC DNA]</scope>
    <source>
        <strain evidence="2 3">W13003</strain>
    </source>
</reference>
<organism evidence="2 3">
    <name type="scientific">Advenella kashmirensis W13003</name>
    <dbReference type="NCBI Taxonomy" id="1424334"/>
    <lineage>
        <taxon>Bacteria</taxon>
        <taxon>Pseudomonadati</taxon>
        <taxon>Pseudomonadota</taxon>
        <taxon>Betaproteobacteria</taxon>
        <taxon>Burkholderiales</taxon>
        <taxon>Alcaligenaceae</taxon>
    </lineage>
</organism>
<name>V8QMR3_9BURK</name>
<proteinExistence type="predicted"/>
<keyword evidence="1" id="KW-1133">Transmembrane helix</keyword>
<feature type="transmembrane region" description="Helical" evidence="1">
    <location>
        <begin position="59"/>
        <end position="80"/>
    </location>
</feature>
<keyword evidence="3" id="KW-1185">Reference proteome</keyword>
<dbReference type="PATRIC" id="fig|1424334.3.peg.3886"/>
<dbReference type="Proteomes" id="UP000018733">
    <property type="component" value="Unassembled WGS sequence"/>
</dbReference>
<evidence type="ECO:0000313" key="3">
    <source>
        <dbReference type="Proteomes" id="UP000018733"/>
    </source>
</evidence>
<feature type="transmembrane region" description="Helical" evidence="1">
    <location>
        <begin position="26"/>
        <end position="47"/>
    </location>
</feature>
<gene>
    <name evidence="2" type="ORF">W822_19360</name>
</gene>
<dbReference type="HOGENOM" id="CLU_150582_0_0_4"/>
<keyword evidence="1" id="KW-0812">Transmembrane</keyword>
<protein>
    <submittedName>
        <fullName evidence="2">Uncharacterized protein</fullName>
    </submittedName>
</protein>
<dbReference type="EMBL" id="AYXT01000013">
    <property type="protein sequence ID" value="ETF00580.1"/>
    <property type="molecule type" value="Genomic_DNA"/>
</dbReference>
<dbReference type="STRING" id="1424334.W822_19360"/>
<comment type="caution">
    <text evidence="2">The sequence shown here is derived from an EMBL/GenBank/DDBJ whole genome shotgun (WGS) entry which is preliminary data.</text>
</comment>
<accession>V8QMR3</accession>
<dbReference type="AlphaFoldDB" id="V8QMR3"/>
<evidence type="ECO:0000256" key="1">
    <source>
        <dbReference type="SAM" id="Phobius"/>
    </source>
</evidence>